<dbReference type="Gene3D" id="6.10.250.600">
    <property type="match status" value="1"/>
</dbReference>
<evidence type="ECO:0000256" key="3">
    <source>
        <dbReference type="ARBA" id="ARBA00022827"/>
    </source>
</evidence>
<dbReference type="OrthoDB" id="10251155at2759"/>
<feature type="domain" description="Acyl-CoA oxidase/dehydrogenase middle" evidence="7">
    <location>
        <begin position="173"/>
        <end position="289"/>
    </location>
</feature>
<comment type="similarity">
    <text evidence="1 4">Belongs to the acyl-CoA dehydrogenase family.</text>
</comment>
<evidence type="ECO:0000259" key="8">
    <source>
        <dbReference type="Pfam" id="PF18158"/>
    </source>
</evidence>
<organism evidence="9 10">
    <name type="scientific">Sphaerobolus stellatus (strain SS14)</name>
    <dbReference type="NCBI Taxonomy" id="990650"/>
    <lineage>
        <taxon>Eukaryota</taxon>
        <taxon>Fungi</taxon>
        <taxon>Dikarya</taxon>
        <taxon>Basidiomycota</taxon>
        <taxon>Agaricomycotina</taxon>
        <taxon>Agaricomycetes</taxon>
        <taxon>Phallomycetidae</taxon>
        <taxon>Geastrales</taxon>
        <taxon>Sphaerobolaceae</taxon>
        <taxon>Sphaerobolus</taxon>
    </lineage>
</organism>
<dbReference type="PANTHER" id="PTHR42707:SF2">
    <property type="entry name" value="ACD11 DEHYDROGENASE"/>
    <property type="match status" value="1"/>
</dbReference>
<feature type="region of interest" description="Disordered" evidence="5">
    <location>
        <begin position="177"/>
        <end position="204"/>
    </location>
</feature>
<dbReference type="AlphaFoldDB" id="A0A0C9V8V0"/>
<evidence type="ECO:0008006" key="11">
    <source>
        <dbReference type="Google" id="ProtNLM"/>
    </source>
</evidence>
<evidence type="ECO:0000259" key="7">
    <source>
        <dbReference type="Pfam" id="PF02770"/>
    </source>
</evidence>
<dbReference type="Gene3D" id="2.40.110.20">
    <property type="match status" value="1"/>
</dbReference>
<dbReference type="Pfam" id="PF00441">
    <property type="entry name" value="Acyl-CoA_dh_1"/>
    <property type="match status" value="1"/>
</dbReference>
<dbReference type="SUPFAM" id="SSF47203">
    <property type="entry name" value="Acyl-CoA dehydrogenase C-terminal domain-like"/>
    <property type="match status" value="1"/>
</dbReference>
<dbReference type="PANTHER" id="PTHR42707">
    <property type="entry name" value="ACYL-COA DEHYDROGENASE"/>
    <property type="match status" value="1"/>
</dbReference>
<accession>A0A0C9V8V0</accession>
<evidence type="ECO:0000313" key="10">
    <source>
        <dbReference type="Proteomes" id="UP000054279"/>
    </source>
</evidence>
<gene>
    <name evidence="9" type="ORF">M422DRAFT_783067</name>
</gene>
<keyword evidence="10" id="KW-1185">Reference proteome</keyword>
<dbReference type="Proteomes" id="UP000054279">
    <property type="component" value="Unassembled WGS sequence"/>
</dbReference>
<feature type="compositionally biased region" description="Polar residues" evidence="5">
    <location>
        <begin position="183"/>
        <end position="203"/>
    </location>
</feature>
<dbReference type="Gene3D" id="1.20.140.10">
    <property type="entry name" value="Butyryl-CoA Dehydrogenase, subunit A, domain 3"/>
    <property type="match status" value="1"/>
</dbReference>
<keyword evidence="4" id="KW-0560">Oxidoreductase</keyword>
<keyword evidence="3 4" id="KW-0274">FAD</keyword>
<dbReference type="GO" id="GO:0003995">
    <property type="term" value="F:acyl-CoA dehydrogenase activity"/>
    <property type="evidence" value="ECO:0007669"/>
    <property type="project" value="TreeGrafter"/>
</dbReference>
<evidence type="ECO:0000256" key="5">
    <source>
        <dbReference type="SAM" id="MobiDB-lite"/>
    </source>
</evidence>
<feature type="domain" description="Acyl-CoA dehydrogenase/oxidase C-terminal" evidence="6">
    <location>
        <begin position="299"/>
        <end position="462"/>
    </location>
</feature>
<dbReference type="Pfam" id="PF02770">
    <property type="entry name" value="Acyl-CoA_dh_M"/>
    <property type="match status" value="1"/>
</dbReference>
<comment type="cofactor">
    <cofactor evidence="4">
        <name>FAD</name>
        <dbReference type="ChEBI" id="CHEBI:57692"/>
    </cofactor>
</comment>
<dbReference type="InterPro" id="IPR009100">
    <property type="entry name" value="AcylCoA_DH/oxidase_NM_dom_sf"/>
</dbReference>
<sequence length="608" mass="66653">MRVEEGFQIAPYPETHPYNDDPVLPNLLRRLVPENIFSVIESDLIRFGNDIKDDIRPNITHLVHPPRLVQYDQWGRRIDRLETSEGWKKLKEIAIREGIVSIPHERKYGESSRVYGFFKAAIFSSDCHVVLCPIAMTDGAARVIEMCGTEGMKRDIRSRLISRDPKIAFTSGQWMTERPGGSDISQTETVATLQSPNSSSGSPATGAPYKLDGFKWFSSATDSEVSVALARTGPLSLGSRGLSLFLVPLRLPLLPTPSPNSISNGILVHRLKNKFGTQALPTAELSLNNTTAYLLSPLNKGVRTIAPVLNITRVHSAVGGVGGLSRAFAIARSYATVRTVNDSASKSNVLLKDVPLHISTLAKIGVTYQALAHFTFGIVALLGKSECEVASKEEEQRVRLLTPVMKGFVSDRGVAAIEECMGCLGGQGYMEENVIARIIRDVSVERIWEGTLSVMALDLIRASKGKLGIQPLIDWANIIISSTPFKLISSGNLSNAIDSLKSALTTIHQIFTTQAVVSPFIPRPFLFLVGHLAASIFLLEHATWAFNTDLSTAGYAREAQVFKRWTEDGLELLRLDVVKASKIADLKGRHRDDLEIIYGNKGDVTAKL</sequence>
<dbReference type="EMBL" id="KN837207">
    <property type="protein sequence ID" value="KIJ33875.1"/>
    <property type="molecule type" value="Genomic_DNA"/>
</dbReference>
<dbReference type="InterPro" id="IPR009075">
    <property type="entry name" value="AcylCo_DH/oxidase_C"/>
</dbReference>
<dbReference type="InterPro" id="IPR006091">
    <property type="entry name" value="Acyl-CoA_Oxase/DH_mid-dom"/>
</dbReference>
<name>A0A0C9V8V0_SPHS4</name>
<protein>
    <recommendedName>
        <fullName evidence="11">Acyl-CoA dehydrogenase/oxidase C-terminal domain-containing protein</fullName>
    </recommendedName>
</protein>
<proteinExistence type="inferred from homology"/>
<dbReference type="InterPro" id="IPR041504">
    <property type="entry name" value="AidB_N"/>
</dbReference>
<evidence type="ECO:0000259" key="6">
    <source>
        <dbReference type="Pfam" id="PF00441"/>
    </source>
</evidence>
<dbReference type="InterPro" id="IPR036250">
    <property type="entry name" value="AcylCo_DH-like_C"/>
</dbReference>
<evidence type="ECO:0000256" key="4">
    <source>
        <dbReference type="RuleBase" id="RU362125"/>
    </source>
</evidence>
<evidence type="ECO:0000313" key="9">
    <source>
        <dbReference type="EMBL" id="KIJ33875.1"/>
    </source>
</evidence>
<dbReference type="SUPFAM" id="SSF56645">
    <property type="entry name" value="Acyl-CoA dehydrogenase NM domain-like"/>
    <property type="match status" value="1"/>
</dbReference>
<reference evidence="9 10" key="1">
    <citation type="submission" date="2014-06" db="EMBL/GenBank/DDBJ databases">
        <title>Evolutionary Origins and Diversification of the Mycorrhizal Mutualists.</title>
        <authorList>
            <consortium name="DOE Joint Genome Institute"/>
            <consortium name="Mycorrhizal Genomics Consortium"/>
            <person name="Kohler A."/>
            <person name="Kuo A."/>
            <person name="Nagy L.G."/>
            <person name="Floudas D."/>
            <person name="Copeland A."/>
            <person name="Barry K.W."/>
            <person name="Cichocki N."/>
            <person name="Veneault-Fourrey C."/>
            <person name="LaButti K."/>
            <person name="Lindquist E.A."/>
            <person name="Lipzen A."/>
            <person name="Lundell T."/>
            <person name="Morin E."/>
            <person name="Murat C."/>
            <person name="Riley R."/>
            <person name="Ohm R."/>
            <person name="Sun H."/>
            <person name="Tunlid A."/>
            <person name="Henrissat B."/>
            <person name="Grigoriev I.V."/>
            <person name="Hibbett D.S."/>
            <person name="Martin F."/>
        </authorList>
    </citation>
    <scope>NUCLEOTIDE SEQUENCE [LARGE SCALE GENOMIC DNA]</scope>
    <source>
        <strain evidence="9 10">SS14</strain>
    </source>
</reference>
<dbReference type="InterPro" id="IPR052904">
    <property type="entry name" value="Acyl-CoA_dehydrogenase-like"/>
</dbReference>
<dbReference type="HOGENOM" id="CLU_016513_1_0_1"/>
<evidence type="ECO:0000256" key="1">
    <source>
        <dbReference type="ARBA" id="ARBA00009347"/>
    </source>
</evidence>
<evidence type="ECO:0000256" key="2">
    <source>
        <dbReference type="ARBA" id="ARBA00022630"/>
    </source>
</evidence>
<feature type="domain" description="Adaptive response protein AidB N-terminal" evidence="8">
    <location>
        <begin position="64"/>
        <end position="146"/>
    </location>
</feature>
<dbReference type="Pfam" id="PF18158">
    <property type="entry name" value="AidB_N"/>
    <property type="match status" value="1"/>
</dbReference>
<keyword evidence="2 4" id="KW-0285">Flavoprotein</keyword>